<dbReference type="Proteomes" id="UP000238479">
    <property type="component" value="Chromosome 7"/>
</dbReference>
<dbReference type="PANTHER" id="PTHR47943:SF9">
    <property type="entry name" value="CYTOCHROME P450"/>
    <property type="match status" value="1"/>
</dbReference>
<comment type="similarity">
    <text evidence="3">Belongs to the cytochrome P450 family.</text>
</comment>
<reference evidence="10 11" key="1">
    <citation type="journal article" date="2018" name="Nat. Genet.">
        <title>The Rosa genome provides new insights in the design of modern roses.</title>
        <authorList>
            <person name="Bendahmane M."/>
        </authorList>
    </citation>
    <scope>NUCLEOTIDE SEQUENCE [LARGE SCALE GENOMIC DNA]</scope>
    <source>
        <strain evidence="11">cv. Old Blush</strain>
    </source>
</reference>
<dbReference type="PANTHER" id="PTHR47943">
    <property type="entry name" value="CYTOCHROME P450 93A3-LIKE"/>
    <property type="match status" value="1"/>
</dbReference>
<evidence type="ECO:0000256" key="7">
    <source>
        <dbReference type="ARBA" id="ARBA00023004"/>
    </source>
</evidence>
<dbReference type="Gene3D" id="1.10.630.10">
    <property type="entry name" value="Cytochrome P450"/>
    <property type="match status" value="1"/>
</dbReference>
<keyword evidence="5" id="KW-0479">Metal-binding</keyword>
<dbReference type="GO" id="GO:0016020">
    <property type="term" value="C:membrane"/>
    <property type="evidence" value="ECO:0007669"/>
    <property type="project" value="UniProtKB-SubCell"/>
</dbReference>
<gene>
    <name evidence="10" type="ORF">RchiOBHm_Chr7g0185141</name>
</gene>
<keyword evidence="4" id="KW-0349">Heme</keyword>
<dbReference type="SUPFAM" id="SSF48264">
    <property type="entry name" value="Cytochrome P450"/>
    <property type="match status" value="1"/>
</dbReference>
<dbReference type="EC" id="1.14.14.81" evidence="10"/>
<evidence type="ECO:0000256" key="6">
    <source>
        <dbReference type="ARBA" id="ARBA00023002"/>
    </source>
</evidence>
<keyword evidence="9" id="KW-0472">Membrane</keyword>
<keyword evidence="6 10" id="KW-0560">Oxidoreductase</keyword>
<evidence type="ECO:0000256" key="3">
    <source>
        <dbReference type="ARBA" id="ARBA00010617"/>
    </source>
</evidence>
<comment type="subcellular location">
    <subcellularLocation>
        <location evidence="2">Membrane</location>
    </subcellularLocation>
</comment>
<sequence length="129" mass="14719">MAFSEYGPNWRHVRKLYTLHLFCQAKIEAFAPLRKDELEVLLRKLKKAAEEGGVVDVSEDIGVMKEDRFDLKAVIEETFYLAEAFNISDFVPSLAAVDIQGLTKRMKKISKTVDPLLEKIIDQQARTSC</sequence>
<evidence type="ECO:0000256" key="4">
    <source>
        <dbReference type="ARBA" id="ARBA00022617"/>
    </source>
</evidence>
<evidence type="ECO:0000256" key="8">
    <source>
        <dbReference type="ARBA" id="ARBA00023033"/>
    </source>
</evidence>
<evidence type="ECO:0000256" key="1">
    <source>
        <dbReference type="ARBA" id="ARBA00001971"/>
    </source>
</evidence>
<comment type="cofactor">
    <cofactor evidence="1">
        <name>heme</name>
        <dbReference type="ChEBI" id="CHEBI:30413"/>
    </cofactor>
</comment>
<keyword evidence="8" id="KW-0503">Monooxygenase</keyword>
<comment type="caution">
    <text evidence="10">The sequence shown here is derived from an EMBL/GenBank/DDBJ whole genome shotgun (WGS) entry which is preliminary data.</text>
</comment>
<evidence type="ECO:0000256" key="2">
    <source>
        <dbReference type="ARBA" id="ARBA00004370"/>
    </source>
</evidence>
<name>A0A2P6P3K8_ROSCH</name>
<dbReference type="InterPro" id="IPR036396">
    <property type="entry name" value="Cyt_P450_sf"/>
</dbReference>
<dbReference type="EMBL" id="PDCK01000045">
    <property type="protein sequence ID" value="PRQ16520.1"/>
    <property type="molecule type" value="Genomic_DNA"/>
</dbReference>
<protein>
    <submittedName>
        <fullName evidence="10">Putative flavonoid 3',5'-hydroxylase</fullName>
        <ecNumber evidence="10">1.14.14.81</ecNumber>
    </submittedName>
</protein>
<evidence type="ECO:0000313" key="10">
    <source>
        <dbReference type="EMBL" id="PRQ16520.1"/>
    </source>
</evidence>
<dbReference type="GO" id="GO:0020037">
    <property type="term" value="F:heme binding"/>
    <property type="evidence" value="ECO:0007669"/>
    <property type="project" value="InterPro"/>
</dbReference>
<evidence type="ECO:0000313" key="11">
    <source>
        <dbReference type="Proteomes" id="UP000238479"/>
    </source>
</evidence>
<keyword evidence="11" id="KW-1185">Reference proteome</keyword>
<dbReference type="STRING" id="74649.A0A2P6P3K8"/>
<evidence type="ECO:0000256" key="9">
    <source>
        <dbReference type="ARBA" id="ARBA00023136"/>
    </source>
</evidence>
<evidence type="ECO:0000256" key="5">
    <source>
        <dbReference type="ARBA" id="ARBA00022723"/>
    </source>
</evidence>
<dbReference type="Gramene" id="PRQ16520">
    <property type="protein sequence ID" value="PRQ16520"/>
    <property type="gene ID" value="RchiOBHm_Chr7g0185141"/>
</dbReference>
<dbReference type="AlphaFoldDB" id="A0A2P6P3K8"/>
<keyword evidence="7" id="KW-0408">Iron</keyword>
<organism evidence="10 11">
    <name type="scientific">Rosa chinensis</name>
    <name type="common">China rose</name>
    <dbReference type="NCBI Taxonomy" id="74649"/>
    <lineage>
        <taxon>Eukaryota</taxon>
        <taxon>Viridiplantae</taxon>
        <taxon>Streptophyta</taxon>
        <taxon>Embryophyta</taxon>
        <taxon>Tracheophyta</taxon>
        <taxon>Spermatophyta</taxon>
        <taxon>Magnoliopsida</taxon>
        <taxon>eudicotyledons</taxon>
        <taxon>Gunneridae</taxon>
        <taxon>Pentapetalae</taxon>
        <taxon>rosids</taxon>
        <taxon>fabids</taxon>
        <taxon>Rosales</taxon>
        <taxon>Rosaceae</taxon>
        <taxon>Rosoideae</taxon>
        <taxon>Rosoideae incertae sedis</taxon>
        <taxon>Rosa</taxon>
    </lineage>
</organism>
<dbReference type="GO" id="GO:0005506">
    <property type="term" value="F:iron ion binding"/>
    <property type="evidence" value="ECO:0007669"/>
    <property type="project" value="InterPro"/>
</dbReference>
<proteinExistence type="inferred from homology"/>
<dbReference type="GO" id="GO:0033772">
    <property type="term" value="F:flavonoid 3',5'-hydroxylase activity"/>
    <property type="evidence" value="ECO:0007669"/>
    <property type="project" value="UniProtKB-EC"/>
</dbReference>
<accession>A0A2P6P3K8</accession>